<gene>
    <name evidence="11" type="ORF">JMJ77_000183</name>
</gene>
<name>A0A9P7R917_9PEZI</name>
<evidence type="ECO:0000256" key="3">
    <source>
        <dbReference type="ARBA" id="ARBA00022448"/>
    </source>
</evidence>
<dbReference type="EMBL" id="JAESDN010000003">
    <property type="protein sequence ID" value="KAG7053091.1"/>
    <property type="molecule type" value="Genomic_DNA"/>
</dbReference>
<accession>A0A9P7R917</accession>
<feature type="transmembrane region" description="Helical" evidence="9">
    <location>
        <begin position="162"/>
        <end position="186"/>
    </location>
</feature>
<reference evidence="11" key="1">
    <citation type="submission" date="2021-05" db="EMBL/GenBank/DDBJ databases">
        <title>Comparative genomics of three Colletotrichum scovillei strains and genetic complementation revealed genes involved fungal growth and virulence on chili pepper.</title>
        <authorList>
            <person name="Hsieh D.-K."/>
            <person name="Chuang S.-C."/>
            <person name="Chen C.-Y."/>
            <person name="Chao Y.-T."/>
            <person name="Lu M.-Y.J."/>
            <person name="Lee M.-H."/>
            <person name="Shih M.-C."/>
        </authorList>
    </citation>
    <scope>NUCLEOTIDE SEQUENCE</scope>
    <source>
        <strain evidence="11">Coll-153</strain>
    </source>
</reference>
<dbReference type="GO" id="GO:0005351">
    <property type="term" value="F:carbohydrate:proton symporter activity"/>
    <property type="evidence" value="ECO:0007669"/>
    <property type="project" value="TreeGrafter"/>
</dbReference>
<dbReference type="InterPro" id="IPR005828">
    <property type="entry name" value="MFS_sugar_transport-like"/>
</dbReference>
<comment type="similarity">
    <text evidence="2 8">Belongs to the major facilitator superfamily. Sugar transporter (TC 2.A.1.1) family.</text>
</comment>
<evidence type="ECO:0000313" key="11">
    <source>
        <dbReference type="EMBL" id="KAG7053091.1"/>
    </source>
</evidence>
<protein>
    <submittedName>
        <fullName evidence="11">Maltose permease</fullName>
    </submittedName>
</protein>
<proteinExistence type="inferred from homology"/>
<dbReference type="InterPro" id="IPR003663">
    <property type="entry name" value="Sugar/inositol_transpt"/>
</dbReference>
<evidence type="ECO:0000259" key="10">
    <source>
        <dbReference type="PROSITE" id="PS50850"/>
    </source>
</evidence>
<evidence type="ECO:0000256" key="7">
    <source>
        <dbReference type="ARBA" id="ARBA00026248"/>
    </source>
</evidence>
<organism evidence="11 12">
    <name type="scientific">Colletotrichum scovillei</name>
    <dbReference type="NCBI Taxonomy" id="1209932"/>
    <lineage>
        <taxon>Eukaryota</taxon>
        <taxon>Fungi</taxon>
        <taxon>Dikarya</taxon>
        <taxon>Ascomycota</taxon>
        <taxon>Pezizomycotina</taxon>
        <taxon>Sordariomycetes</taxon>
        <taxon>Hypocreomycetidae</taxon>
        <taxon>Glomerellales</taxon>
        <taxon>Glomerellaceae</taxon>
        <taxon>Colletotrichum</taxon>
        <taxon>Colletotrichum acutatum species complex</taxon>
    </lineage>
</organism>
<dbReference type="GO" id="GO:0016020">
    <property type="term" value="C:membrane"/>
    <property type="evidence" value="ECO:0007669"/>
    <property type="project" value="UniProtKB-SubCell"/>
</dbReference>
<evidence type="ECO:0000313" key="12">
    <source>
        <dbReference type="Proteomes" id="UP000699042"/>
    </source>
</evidence>
<comment type="caution">
    <text evidence="11">The sequence shown here is derived from an EMBL/GenBank/DDBJ whole genome shotgun (WGS) entry which is preliminary data.</text>
</comment>
<evidence type="ECO:0000256" key="9">
    <source>
        <dbReference type="SAM" id="Phobius"/>
    </source>
</evidence>
<feature type="transmembrane region" description="Helical" evidence="9">
    <location>
        <begin position="132"/>
        <end position="150"/>
    </location>
</feature>
<dbReference type="Gene3D" id="1.20.1250.20">
    <property type="entry name" value="MFS general substrate transporter like domains"/>
    <property type="match status" value="1"/>
</dbReference>
<dbReference type="SUPFAM" id="SSF103473">
    <property type="entry name" value="MFS general substrate transporter"/>
    <property type="match status" value="1"/>
</dbReference>
<dbReference type="InterPro" id="IPR036259">
    <property type="entry name" value="MFS_trans_sf"/>
</dbReference>
<dbReference type="NCBIfam" id="TIGR00879">
    <property type="entry name" value="SP"/>
    <property type="match status" value="1"/>
</dbReference>
<keyword evidence="12" id="KW-1185">Reference proteome</keyword>
<evidence type="ECO:0000256" key="6">
    <source>
        <dbReference type="ARBA" id="ARBA00023136"/>
    </source>
</evidence>
<evidence type="ECO:0000256" key="5">
    <source>
        <dbReference type="ARBA" id="ARBA00022989"/>
    </source>
</evidence>
<dbReference type="InterPro" id="IPR050360">
    <property type="entry name" value="MFS_Sugar_Transporters"/>
</dbReference>
<keyword evidence="7" id="KW-0462">Maltose metabolism</keyword>
<feature type="transmembrane region" description="Helical" evidence="9">
    <location>
        <begin position="343"/>
        <end position="364"/>
    </location>
</feature>
<dbReference type="AlphaFoldDB" id="A0A9P7R917"/>
<dbReference type="FunFam" id="1.20.1250.20:FF:000078">
    <property type="entry name" value="MFS maltose transporter, putative"/>
    <property type="match status" value="1"/>
</dbReference>
<feature type="transmembrane region" description="Helical" evidence="9">
    <location>
        <begin position="316"/>
        <end position="336"/>
    </location>
</feature>
<sequence>MSTMAGVPENTAGFAELSKNKRVLAWCLLIFILPINFGYELALVGNILAIPAFLDRFGTTTTSGIKEVPTKDQQILNASTTVGIVLAAYCTGFISDIIGRRMVVICGCVLCIAGIIVQGFSNSILMLFGGKLISTVGYGLGHALGPVYVAEIAPDSLRGVCLILINTMIVIGQWSCALVGYGGSFIKSDWGWRLPVLAQLVPPFLMLVLGGLLLPESPSWLLMKGRREEAGKSLRKFNGPRHNVEESLAMMEATLEKERALSQGGASYLDCFRGTNLRRTTIVCMVYLTQQFAGAQLVVGYLSYFFTIAGVGNPIGIAQVCYSIQLLGNICSWFLVERVGRRPLIVWGTIAMTALLLVIGGLGVPKSNQSALTAMVALMALWGFIFQLSIGAVGYAVGGETASPRLRQKTYSINVMSNTAAACLVTQLMPFLINPSNANLGGKVAFVFFGPSLLCSIYLYFCFPEMKGRSYLELENMFQKRLPTREFKNYHFEIETVEVDDGEKVAVVLKD</sequence>
<keyword evidence="4 9" id="KW-0812">Transmembrane</keyword>
<feature type="transmembrane region" description="Helical" evidence="9">
    <location>
        <begin position="376"/>
        <end position="398"/>
    </location>
</feature>
<keyword evidence="5 9" id="KW-1133">Transmembrane helix</keyword>
<dbReference type="GO" id="GO:0000023">
    <property type="term" value="P:maltose metabolic process"/>
    <property type="evidence" value="ECO:0007669"/>
    <property type="project" value="UniProtKB-KW"/>
</dbReference>
<dbReference type="PANTHER" id="PTHR48022:SF5">
    <property type="entry name" value="ALPHA-GLUCOSIDES PERMEASE MPH2-RELATED"/>
    <property type="match status" value="1"/>
</dbReference>
<dbReference type="Pfam" id="PF00083">
    <property type="entry name" value="Sugar_tr"/>
    <property type="match status" value="1"/>
</dbReference>
<feature type="transmembrane region" description="Helical" evidence="9">
    <location>
        <begin position="445"/>
        <end position="463"/>
    </location>
</feature>
<feature type="transmembrane region" description="Helical" evidence="9">
    <location>
        <begin position="410"/>
        <end position="433"/>
    </location>
</feature>
<evidence type="ECO:0000256" key="1">
    <source>
        <dbReference type="ARBA" id="ARBA00004141"/>
    </source>
</evidence>
<evidence type="ECO:0000256" key="2">
    <source>
        <dbReference type="ARBA" id="ARBA00010992"/>
    </source>
</evidence>
<evidence type="ECO:0000256" key="4">
    <source>
        <dbReference type="ARBA" id="ARBA00022692"/>
    </source>
</evidence>
<feature type="transmembrane region" description="Helical" evidence="9">
    <location>
        <begin position="23"/>
        <end position="54"/>
    </location>
</feature>
<dbReference type="InterPro" id="IPR005829">
    <property type="entry name" value="Sugar_transporter_CS"/>
</dbReference>
<feature type="transmembrane region" description="Helical" evidence="9">
    <location>
        <begin position="282"/>
        <end position="304"/>
    </location>
</feature>
<dbReference type="Proteomes" id="UP000699042">
    <property type="component" value="Unassembled WGS sequence"/>
</dbReference>
<dbReference type="InterPro" id="IPR020846">
    <property type="entry name" value="MFS_dom"/>
</dbReference>
<dbReference type="PANTHER" id="PTHR48022">
    <property type="entry name" value="PLASTIDIC GLUCOSE TRANSPORTER 4"/>
    <property type="match status" value="1"/>
</dbReference>
<feature type="transmembrane region" description="Helical" evidence="9">
    <location>
        <begin position="102"/>
        <end position="120"/>
    </location>
</feature>
<feature type="transmembrane region" description="Helical" evidence="9">
    <location>
        <begin position="192"/>
        <end position="214"/>
    </location>
</feature>
<comment type="subcellular location">
    <subcellularLocation>
        <location evidence="1">Membrane</location>
        <topology evidence="1">Multi-pass membrane protein</topology>
    </subcellularLocation>
</comment>
<keyword evidence="6 9" id="KW-0472">Membrane</keyword>
<feature type="domain" description="Major facilitator superfamily (MFS) profile" evidence="10">
    <location>
        <begin position="26"/>
        <end position="467"/>
    </location>
</feature>
<feature type="transmembrane region" description="Helical" evidence="9">
    <location>
        <begin position="74"/>
        <end position="95"/>
    </location>
</feature>
<dbReference type="PROSITE" id="PS00216">
    <property type="entry name" value="SUGAR_TRANSPORT_1"/>
    <property type="match status" value="1"/>
</dbReference>
<keyword evidence="3 8" id="KW-0813">Transport</keyword>
<dbReference type="PROSITE" id="PS50850">
    <property type="entry name" value="MFS"/>
    <property type="match status" value="1"/>
</dbReference>
<evidence type="ECO:0000256" key="8">
    <source>
        <dbReference type="RuleBase" id="RU003346"/>
    </source>
</evidence>